<dbReference type="Proteomes" id="UP000315995">
    <property type="component" value="Chromosome"/>
</dbReference>
<evidence type="ECO:0000313" key="9">
    <source>
        <dbReference type="Proteomes" id="UP000315995"/>
    </source>
</evidence>
<dbReference type="AlphaFoldDB" id="A0A4Y6PRQ5"/>
<accession>A0A4Y6PRQ5</accession>
<dbReference type="Gene3D" id="3.40.50.150">
    <property type="entry name" value="Vaccinia Virus protein VP39"/>
    <property type="match status" value="2"/>
</dbReference>
<gene>
    <name evidence="8" type="ORF">FIV42_09765</name>
</gene>
<dbReference type="EMBL" id="CP041186">
    <property type="protein sequence ID" value="QDG51012.1"/>
    <property type="molecule type" value="Genomic_DNA"/>
</dbReference>
<dbReference type="PANTHER" id="PTHR33841:SF1">
    <property type="entry name" value="DNA METHYLTRANSFERASE A"/>
    <property type="match status" value="1"/>
</dbReference>
<comment type="catalytic activity">
    <reaction evidence="5">
        <text>a 2'-deoxyadenosine in DNA + S-adenosyl-L-methionine = an N(6)-methyl-2'-deoxyadenosine in DNA + S-adenosyl-L-homocysteine + H(+)</text>
        <dbReference type="Rhea" id="RHEA:15197"/>
        <dbReference type="Rhea" id="RHEA-COMP:12418"/>
        <dbReference type="Rhea" id="RHEA-COMP:12419"/>
        <dbReference type="ChEBI" id="CHEBI:15378"/>
        <dbReference type="ChEBI" id="CHEBI:57856"/>
        <dbReference type="ChEBI" id="CHEBI:59789"/>
        <dbReference type="ChEBI" id="CHEBI:90615"/>
        <dbReference type="ChEBI" id="CHEBI:90616"/>
        <dbReference type="EC" id="2.1.1.72"/>
    </reaction>
</comment>
<feature type="domain" description="Type II methyltransferase M.TaqI-like" evidence="7">
    <location>
        <begin position="479"/>
        <end position="784"/>
    </location>
</feature>
<keyword evidence="6" id="KW-0175">Coiled coil</keyword>
<dbReference type="PROSITE" id="PS00092">
    <property type="entry name" value="N6_MTASE"/>
    <property type="match status" value="1"/>
</dbReference>
<dbReference type="PANTHER" id="PTHR33841">
    <property type="entry name" value="DNA METHYLTRANSFERASE YEEA-RELATED"/>
    <property type="match status" value="1"/>
</dbReference>
<reference evidence="8 9" key="1">
    <citation type="submission" date="2019-06" db="EMBL/GenBank/DDBJ databases">
        <title>Persicimonas caeni gen. nov., sp. nov., a predatory bacterium isolated from solar saltern.</title>
        <authorList>
            <person name="Wang S."/>
        </authorList>
    </citation>
    <scope>NUCLEOTIDE SEQUENCE [LARGE SCALE GENOMIC DNA]</scope>
    <source>
        <strain evidence="8 9">YN101</strain>
    </source>
</reference>
<keyword evidence="9" id="KW-1185">Reference proteome</keyword>
<dbReference type="InterPro" id="IPR029063">
    <property type="entry name" value="SAM-dependent_MTases_sf"/>
</dbReference>
<dbReference type="REBASE" id="344738">
    <property type="entry name" value="BspYN101ORF9765P"/>
</dbReference>
<evidence type="ECO:0000256" key="6">
    <source>
        <dbReference type="SAM" id="Coils"/>
    </source>
</evidence>
<evidence type="ECO:0000256" key="1">
    <source>
        <dbReference type="ARBA" id="ARBA00011900"/>
    </source>
</evidence>
<keyword evidence="2" id="KW-0489">Methyltransferase</keyword>
<dbReference type="InterPro" id="IPR011639">
    <property type="entry name" value="MethylTrfase_TaqI-like_dom"/>
</dbReference>
<dbReference type="PRINTS" id="PR00507">
    <property type="entry name" value="N12N6MTFRASE"/>
</dbReference>
<organism evidence="8 9">
    <name type="scientific">Persicimonas caeni</name>
    <dbReference type="NCBI Taxonomy" id="2292766"/>
    <lineage>
        <taxon>Bacteria</taxon>
        <taxon>Deltaproteobacteria</taxon>
        <taxon>Bradymonadales</taxon>
        <taxon>Bradymonadaceae</taxon>
        <taxon>Persicimonas</taxon>
    </lineage>
</organism>
<keyword evidence="4" id="KW-0949">S-adenosyl-L-methionine</keyword>
<dbReference type="GO" id="GO:0003676">
    <property type="term" value="F:nucleic acid binding"/>
    <property type="evidence" value="ECO:0007669"/>
    <property type="project" value="InterPro"/>
</dbReference>
<evidence type="ECO:0000256" key="3">
    <source>
        <dbReference type="ARBA" id="ARBA00022679"/>
    </source>
</evidence>
<dbReference type="SUPFAM" id="SSF53335">
    <property type="entry name" value="S-adenosyl-L-methionine-dependent methyltransferases"/>
    <property type="match status" value="1"/>
</dbReference>
<dbReference type="EC" id="2.1.1.72" evidence="1"/>
<accession>A0A5B8Y797</accession>
<dbReference type="InterPro" id="IPR050953">
    <property type="entry name" value="N4_N6_ade-DNA_methylase"/>
</dbReference>
<dbReference type="GO" id="GO:0009007">
    <property type="term" value="F:site-specific DNA-methyltransferase (adenine-specific) activity"/>
    <property type="evidence" value="ECO:0007669"/>
    <property type="project" value="UniProtKB-EC"/>
</dbReference>
<feature type="coiled-coil region" evidence="6">
    <location>
        <begin position="579"/>
        <end position="606"/>
    </location>
</feature>
<evidence type="ECO:0000256" key="4">
    <source>
        <dbReference type="ARBA" id="ARBA00022691"/>
    </source>
</evidence>
<dbReference type="OrthoDB" id="9761012at2"/>
<keyword evidence="3" id="KW-0808">Transferase</keyword>
<evidence type="ECO:0000256" key="5">
    <source>
        <dbReference type="ARBA" id="ARBA00047942"/>
    </source>
</evidence>
<protein>
    <recommendedName>
        <fullName evidence="1">site-specific DNA-methyltransferase (adenine-specific)</fullName>
        <ecNumber evidence="1">2.1.1.72</ecNumber>
    </recommendedName>
</protein>
<evidence type="ECO:0000313" key="8">
    <source>
        <dbReference type="EMBL" id="QDG51012.1"/>
    </source>
</evidence>
<dbReference type="Pfam" id="PF07669">
    <property type="entry name" value="Eco57I"/>
    <property type="match status" value="1"/>
</dbReference>
<evidence type="ECO:0000256" key="2">
    <source>
        <dbReference type="ARBA" id="ARBA00022603"/>
    </source>
</evidence>
<evidence type="ECO:0000259" key="7">
    <source>
        <dbReference type="Pfam" id="PF07669"/>
    </source>
</evidence>
<dbReference type="RefSeq" id="WP_141197502.1">
    <property type="nucleotide sequence ID" value="NZ_CP041186.1"/>
</dbReference>
<dbReference type="GO" id="GO:0006304">
    <property type="term" value="P:DNA modification"/>
    <property type="evidence" value="ECO:0007669"/>
    <property type="project" value="InterPro"/>
</dbReference>
<name>A0A4Y6PRQ5_PERCE</name>
<dbReference type="InterPro" id="IPR002052">
    <property type="entry name" value="DNA_methylase_N6_adenine_CS"/>
</dbReference>
<sequence>MNDQPIDCEDTVPAQIARLLNHGAWAALAELLGFDTTHRSEIPPQAWSTWGISPEDPAGLDSLEVLAAEPGFRLLLARGEIPWRTLRRMMLDVRRRNSDELVVWWWARTNNSANSHNSTNRISVAMVDEHVDGRLFVRRMDVDRDKLDPIGVRQWAALSVRDLAAGDVVDRPSALRRHVREVLEQEGLTREFFRGFERALGLLREEICDGPGEERARHDVALATLLRLVFLYFLQLRGALDGDRRFVLRHLRQARADGRNFYRTVLRPLFFGALNRPVDEREPEAEELGNLPFLNGGLFEPLPVERAHPRMTWSDDVFGDVVEGLLERYHFAAEEMQGADEQRAVDPEMLGRVFEGLMYGESRQTSGSFYTPRDIVRSLVDEALGGYLSDAAPLSDEQLEALSNGRPVALDDETRTAISDALDKVRILDPAVGTGAFLLEALHALRRCRKAVGSDAGRKDDTDDPLAEYRLVRGLIHRHLFGVDIQYTAVRLCELRLWLALLGTLPAVPIDELPPLPNLSHKVCVGNSLLSPTDLVSLRVGEGSFAAWADAVDGESNRALVDELERAQRRYLTTHGSQKQQVRKGMRELEKKLQRAMLQTRRETLDAKLEPLSALAASKDLFGGEVSLTDEQQREREGLDAERRAVDEALEALESGREARLAFSYATRFGQLLPEGGFDIIITNPPWVRAHRIDSAQREVLCARYESHRRRLWPGAKRAGIRAPFGPQVDLAALFVERSLELLRDGGRLCGLVPAKLFSSLHGSALREQLSQHALVALEDYSDGSRRIFDATVYPAMLHVQKKAAPRRRKAARPARKPAPMRLSVWRGENRRSWRADSDTLYAAGDHPGAPWILAEPDITHLFDKMRKASVPLGEVERLQPVRGLFTGCNDVFVHDEEHARELLGPHFDTFSRPVLSGRDVRPWSVEPDRRILWPYDDALELRRDLPECLRRYFAGHGRRLEGRSDHRLDEPLWQMFRVKDDIIRPKVVWRDLSPKLEAALAPADVVPLNTVYFIALGDDVEARLLAALFNGPALRAFAYALGERARGGWRRHFAWVMRLLPVPKRFVDFLQADTQRRAGEFADLLALERRIRTDKARPVGELAGSLYGLDADEVACLQGWRTGEGACGEVA</sequence>
<proteinExistence type="predicted"/>
<dbReference type="GO" id="GO:0032259">
    <property type="term" value="P:methylation"/>
    <property type="evidence" value="ECO:0007669"/>
    <property type="project" value="UniProtKB-KW"/>
</dbReference>